<accession>A0A192Y4V4</accession>
<organism evidence="1 2">
    <name type="scientific">Pseudomonas phage KTN4</name>
    <dbReference type="NCBI Taxonomy" id="1862701"/>
    <lineage>
        <taxon>Viruses</taxon>
        <taxon>Duplodnaviria</taxon>
        <taxon>Heunggongvirae</taxon>
        <taxon>Uroviricota</taxon>
        <taxon>Caudoviricetes</taxon>
        <taxon>Chimalliviridae</taxon>
        <taxon>Phikzvirus</taxon>
        <taxon>Phikzvirus phiKZ</taxon>
    </lineage>
</organism>
<protein>
    <submittedName>
        <fullName evidence="1">Uncharacterized protein</fullName>
    </submittedName>
</protein>
<evidence type="ECO:0000313" key="1">
    <source>
        <dbReference type="EMBL" id="ANM44783.1"/>
    </source>
</evidence>
<gene>
    <name evidence="1" type="ORF">KTN4_025</name>
</gene>
<name>A0A192Y4V4_9CAUD</name>
<evidence type="ECO:0000313" key="2">
    <source>
        <dbReference type="Proteomes" id="UP000224336"/>
    </source>
</evidence>
<dbReference type="Proteomes" id="UP000224336">
    <property type="component" value="Segment"/>
</dbReference>
<reference evidence="1 2" key="1">
    <citation type="journal article" date="2016" name="Sci. Rep.">
        <title>A proposed integrated approach for the preclinical evaluation of phage therapy in Pseudomonas infections.</title>
        <authorList>
            <person name="Danis-Wlodarczyk K."/>
            <person name="Vandenheuvel D."/>
            <person name="Jang H.B."/>
            <person name="Briers Y."/>
            <person name="Olszak T."/>
            <person name="Arabski M."/>
            <person name="Wasik S."/>
            <person name="Drabik M."/>
            <person name="Higgins G."/>
            <person name="Tyrrell J."/>
            <person name="Harvey B.J."/>
            <person name="Noben J.P."/>
            <person name="Lavigne R."/>
            <person name="Drulis-Kawa Z."/>
        </authorList>
    </citation>
    <scope>NUCLEOTIDE SEQUENCE [LARGE SCALE GENOMIC DNA]</scope>
</reference>
<proteinExistence type="predicted"/>
<sequence>MSRKLGKKHPCNHHEDAKKYETRLRTEKAELANCRLGQLYSVRILNDNCFLRNRFMCQEQDMFDPLRLTRAKRERYFKGERYWLNAAGAKFIRSDYEKNWAKNKRKEMANEQ</sequence>
<dbReference type="EMBL" id="KU521356">
    <property type="protein sequence ID" value="ANM44783.1"/>
    <property type="molecule type" value="Genomic_DNA"/>
</dbReference>